<accession>A0A427XMS3</accession>
<evidence type="ECO:0000313" key="7">
    <source>
        <dbReference type="EMBL" id="RSH80185.1"/>
    </source>
</evidence>
<keyword evidence="2" id="KW-0479">Metal-binding</keyword>
<dbReference type="InterPro" id="IPR042098">
    <property type="entry name" value="TauD-like_sf"/>
</dbReference>
<dbReference type="EMBL" id="RSCD01000035">
    <property type="protein sequence ID" value="RSH80185.1"/>
    <property type="molecule type" value="Genomic_DNA"/>
</dbReference>
<keyword evidence="3" id="KW-0223">Dioxygenase</keyword>
<organism evidence="7 8">
    <name type="scientific">Saitozyma podzolica</name>
    <dbReference type="NCBI Taxonomy" id="1890683"/>
    <lineage>
        <taxon>Eukaryota</taxon>
        <taxon>Fungi</taxon>
        <taxon>Dikarya</taxon>
        <taxon>Basidiomycota</taxon>
        <taxon>Agaricomycotina</taxon>
        <taxon>Tremellomycetes</taxon>
        <taxon>Tremellales</taxon>
        <taxon>Trimorphomycetaceae</taxon>
        <taxon>Saitozyma</taxon>
    </lineage>
</organism>
<dbReference type="Proteomes" id="UP000279259">
    <property type="component" value="Unassembled WGS sequence"/>
</dbReference>
<evidence type="ECO:0000259" key="6">
    <source>
        <dbReference type="Pfam" id="PF02668"/>
    </source>
</evidence>
<dbReference type="OrthoDB" id="10257314at2759"/>
<keyword evidence="8" id="KW-1185">Reference proteome</keyword>
<gene>
    <name evidence="7" type="ORF">EHS25_007195</name>
</gene>
<dbReference type="AlphaFoldDB" id="A0A427XMS3"/>
<sequence length="419" mass="45679">MSATQTQTASSGNVVGMLAARASTVPLRRNNLMDQYTHLAVTPGMGEEFPGDLQLSELLKAPNADTLIQDLAVLISERGVAFFRGQDLSAEDMKVLGQKLGELSGKPAESGLHIHHLTEVNSPKGDQVHIVTSTRRVDRYRGDSSRLHSLKWHSDSCYEPVPSDYTLLKIHTLPASGGDTLWANGYEVYSRLSPPLARMLEGLNALHDVRSHYTKAGEDFGNELRTGERGHPLNTGQDLCAIHPVIRVSECAPEYTDKYPAADDQTQQVTGWKAVFVNKGVTKRIIGISKDESDAILDYLNVCRMTSSLFGFFLKMGLARGTLYGSLTIIPPPDHERVPGVDYEVGWKTYAFAAPFSRHQSRRQLNVVPVGPTGEARGAGIGAFALAAEVASIAGWWAIGMALAKRKIPILSFTLPPYA</sequence>
<protein>
    <recommendedName>
        <fullName evidence="6">TauD/TfdA-like domain-containing protein</fullName>
    </recommendedName>
</protein>
<comment type="similarity">
    <text evidence="1">Belongs to the TfdA dioxygenase family.</text>
</comment>
<keyword evidence="5" id="KW-0408">Iron</keyword>
<evidence type="ECO:0000256" key="3">
    <source>
        <dbReference type="ARBA" id="ARBA00022964"/>
    </source>
</evidence>
<name>A0A427XMS3_9TREE</name>
<dbReference type="GO" id="GO:0016706">
    <property type="term" value="F:2-oxoglutarate-dependent dioxygenase activity"/>
    <property type="evidence" value="ECO:0007669"/>
    <property type="project" value="TreeGrafter"/>
</dbReference>
<proteinExistence type="inferred from homology"/>
<dbReference type="STRING" id="1890683.A0A427XMS3"/>
<comment type="caution">
    <text evidence="7">The sequence shown here is derived from an EMBL/GenBank/DDBJ whole genome shotgun (WGS) entry which is preliminary data.</text>
</comment>
<dbReference type="PANTHER" id="PTHR30468">
    <property type="entry name" value="ALPHA-KETOGLUTARATE-DEPENDENT SULFONATE DIOXYGENASE"/>
    <property type="match status" value="1"/>
</dbReference>
<dbReference type="GO" id="GO:0046872">
    <property type="term" value="F:metal ion binding"/>
    <property type="evidence" value="ECO:0007669"/>
    <property type="project" value="UniProtKB-KW"/>
</dbReference>
<reference evidence="7 8" key="1">
    <citation type="submission" date="2018-11" db="EMBL/GenBank/DDBJ databases">
        <title>Genome sequence of Saitozyma podzolica DSM 27192.</title>
        <authorList>
            <person name="Aliyu H."/>
            <person name="Gorte O."/>
            <person name="Ochsenreither K."/>
        </authorList>
    </citation>
    <scope>NUCLEOTIDE SEQUENCE [LARGE SCALE GENOMIC DNA]</scope>
    <source>
        <strain evidence="7 8">DSM 27192</strain>
    </source>
</reference>
<dbReference type="InterPro" id="IPR051323">
    <property type="entry name" value="AtsK-like"/>
</dbReference>
<feature type="domain" description="TauD/TfdA-like" evidence="6">
    <location>
        <begin position="42"/>
        <end position="301"/>
    </location>
</feature>
<keyword evidence="4" id="KW-0560">Oxidoreductase</keyword>
<evidence type="ECO:0000256" key="1">
    <source>
        <dbReference type="ARBA" id="ARBA00005896"/>
    </source>
</evidence>
<evidence type="ECO:0000256" key="5">
    <source>
        <dbReference type="ARBA" id="ARBA00023004"/>
    </source>
</evidence>
<evidence type="ECO:0000313" key="8">
    <source>
        <dbReference type="Proteomes" id="UP000279259"/>
    </source>
</evidence>
<dbReference type="PANTHER" id="PTHR30468:SF20">
    <property type="entry name" value="TAUD_TFDA-LIKE DOMAIN-CONTAINING PROTEIN-RELATED"/>
    <property type="match status" value="1"/>
</dbReference>
<dbReference type="SUPFAM" id="SSF51197">
    <property type="entry name" value="Clavaminate synthase-like"/>
    <property type="match status" value="1"/>
</dbReference>
<dbReference type="Pfam" id="PF02668">
    <property type="entry name" value="TauD"/>
    <property type="match status" value="1"/>
</dbReference>
<evidence type="ECO:0000256" key="2">
    <source>
        <dbReference type="ARBA" id="ARBA00022723"/>
    </source>
</evidence>
<dbReference type="InterPro" id="IPR003819">
    <property type="entry name" value="TauD/TfdA-like"/>
</dbReference>
<evidence type="ECO:0000256" key="4">
    <source>
        <dbReference type="ARBA" id="ARBA00023002"/>
    </source>
</evidence>
<dbReference type="GO" id="GO:0005737">
    <property type="term" value="C:cytoplasm"/>
    <property type="evidence" value="ECO:0007669"/>
    <property type="project" value="TreeGrafter"/>
</dbReference>
<dbReference type="Gene3D" id="3.60.130.10">
    <property type="entry name" value="Clavaminate synthase-like"/>
    <property type="match status" value="1"/>
</dbReference>